<dbReference type="RefSeq" id="WP_377743659.1">
    <property type="nucleotide sequence ID" value="NZ_JBHRXJ010000004.1"/>
</dbReference>
<evidence type="ECO:0000313" key="3">
    <source>
        <dbReference type="Proteomes" id="UP001595721"/>
    </source>
</evidence>
<dbReference type="InterPro" id="IPR036412">
    <property type="entry name" value="HAD-like_sf"/>
</dbReference>
<feature type="domain" description="SIS" evidence="1">
    <location>
        <begin position="28"/>
        <end position="168"/>
    </location>
</feature>
<dbReference type="SUPFAM" id="SSF53697">
    <property type="entry name" value="SIS domain"/>
    <property type="match status" value="1"/>
</dbReference>
<dbReference type="GO" id="GO:0016787">
    <property type="term" value="F:hydrolase activity"/>
    <property type="evidence" value="ECO:0007669"/>
    <property type="project" value="UniProtKB-KW"/>
</dbReference>
<keyword evidence="2" id="KW-0378">Hydrolase</keyword>
<gene>
    <name evidence="2" type="ORF">ACFOMH_07575</name>
</gene>
<dbReference type="InterPro" id="IPR046348">
    <property type="entry name" value="SIS_dom_sf"/>
</dbReference>
<dbReference type="PROSITE" id="PS51464">
    <property type="entry name" value="SIS"/>
    <property type="match status" value="1"/>
</dbReference>
<organism evidence="2 3">
    <name type="scientific">Paracoccus mangrovi</name>
    <dbReference type="NCBI Taxonomy" id="1715645"/>
    <lineage>
        <taxon>Bacteria</taxon>
        <taxon>Pseudomonadati</taxon>
        <taxon>Pseudomonadota</taxon>
        <taxon>Alphaproteobacteria</taxon>
        <taxon>Rhodobacterales</taxon>
        <taxon>Paracoccaceae</taxon>
        <taxon>Paracoccus</taxon>
    </lineage>
</organism>
<dbReference type="Proteomes" id="UP001595721">
    <property type="component" value="Unassembled WGS sequence"/>
</dbReference>
<evidence type="ECO:0000313" key="2">
    <source>
        <dbReference type="EMBL" id="MFC3528037.1"/>
    </source>
</evidence>
<evidence type="ECO:0000259" key="1">
    <source>
        <dbReference type="PROSITE" id="PS51464"/>
    </source>
</evidence>
<dbReference type="InterPro" id="IPR001347">
    <property type="entry name" value="SIS_dom"/>
</dbReference>
<protein>
    <submittedName>
        <fullName evidence="2">HAD hydrolase family protein</fullName>
    </submittedName>
</protein>
<reference evidence="3" key="1">
    <citation type="journal article" date="2019" name="Int. J. Syst. Evol. Microbiol.">
        <title>The Global Catalogue of Microorganisms (GCM) 10K type strain sequencing project: providing services to taxonomists for standard genome sequencing and annotation.</title>
        <authorList>
            <consortium name="The Broad Institute Genomics Platform"/>
            <consortium name="The Broad Institute Genome Sequencing Center for Infectious Disease"/>
            <person name="Wu L."/>
            <person name="Ma J."/>
        </authorList>
    </citation>
    <scope>NUCLEOTIDE SEQUENCE [LARGE SCALE GENOMIC DNA]</scope>
    <source>
        <strain evidence="3">KCTC 42899</strain>
    </source>
</reference>
<dbReference type="EMBL" id="JBHRXJ010000004">
    <property type="protein sequence ID" value="MFC3528037.1"/>
    <property type="molecule type" value="Genomic_DNA"/>
</dbReference>
<keyword evidence="3" id="KW-1185">Reference proteome</keyword>
<dbReference type="SUPFAM" id="SSF56784">
    <property type="entry name" value="HAD-like"/>
    <property type="match status" value="1"/>
</dbReference>
<sequence length="646" mass="69205">MTTHVFTAKLDALPSTLDLFQTYDAGPLAAALTGGAHRHALSIGSGGSAIVAEYLARCRDTLCFGPTTVQTPMELVADHHDLSETDIWLFSASGDNPDATAASQAAFDRGGRKVHLVTRNADGSAARLVEAGGGIVHIVPVADPKDGYLATHSLVSSVFALLLACDGASRDPRGAAHILGMIAFRLAEMRDPAHRISMATRLSSLRRSDTLVVAGDPHLKPLSVLLDTSIWEASLCHVQTTDFRNLAHGRHGWLHHRQDETMVLALTGTDTRATWAAISDLLPHSLRRDVVDQRSCGRLDNALAMIDGLSIIEAMGTVVGIDPGKPGIGEFGRAIYYDRSLTDLARALPPHVRHKRAAISKSDSHDPDDDPLHLIGRERLRTLAEADIGGAVFDYDGTIVTTAGRYSTPDRGIVDQLIRLHRAGLRIGFATGRGGSAGEELRKVLPADMLSSIPIGYYNGGHIRMADVDVDQDRAPANTAITETATFLNERSDLFLCHKFKHREVQITVEMDKLRHPYRFPVDLESCAPFASGRVRVMGSGHSYDIVPTASSKLSVVNMIKADLPIGVEVLCCGDSGSRPGNDHALLSHPYGISVGEVCGAANGCWSLFGSGPAGPNALLTILCALVPSNFGWVRLDVASLGLDRR</sequence>
<name>A0ABV7R3S3_9RHOB</name>
<proteinExistence type="predicted"/>
<comment type="caution">
    <text evidence="2">The sequence shown here is derived from an EMBL/GenBank/DDBJ whole genome shotgun (WGS) entry which is preliminary data.</text>
</comment>
<accession>A0ABV7R3S3</accession>
<dbReference type="Gene3D" id="3.40.50.10490">
    <property type="entry name" value="Glucose-6-phosphate isomerase like protein, domain 1"/>
    <property type="match status" value="1"/>
</dbReference>
<dbReference type="Pfam" id="PF08282">
    <property type="entry name" value="Hydrolase_3"/>
    <property type="match status" value="1"/>
</dbReference>